<reference evidence="3 4" key="1">
    <citation type="journal article" date="2016" name="Nat. Commun.">
        <title>Thousands of microbial genomes shed light on interconnected biogeochemical processes in an aquifer system.</title>
        <authorList>
            <person name="Anantharaman K."/>
            <person name="Brown C.T."/>
            <person name="Hug L.A."/>
            <person name="Sharon I."/>
            <person name="Castelle C.J."/>
            <person name="Probst A.J."/>
            <person name="Thomas B.C."/>
            <person name="Singh A."/>
            <person name="Wilkins M.J."/>
            <person name="Karaoz U."/>
            <person name="Brodie E.L."/>
            <person name="Williams K.H."/>
            <person name="Hubbard S.S."/>
            <person name="Banfield J.F."/>
        </authorList>
    </citation>
    <scope>NUCLEOTIDE SEQUENCE [LARGE SCALE GENOMIC DNA]</scope>
</reference>
<dbReference type="InterPro" id="IPR035093">
    <property type="entry name" value="RelE/ParE_toxin_dom_sf"/>
</dbReference>
<evidence type="ECO:0000313" key="3">
    <source>
        <dbReference type="EMBL" id="OGK55030.1"/>
    </source>
</evidence>
<dbReference type="Gene3D" id="3.30.2310.20">
    <property type="entry name" value="RelE-like"/>
    <property type="match status" value="1"/>
</dbReference>
<comment type="caution">
    <text evidence="3">The sequence shown here is derived from an EMBL/GenBank/DDBJ whole genome shotgun (WGS) entry which is preliminary data.</text>
</comment>
<evidence type="ECO:0000256" key="1">
    <source>
        <dbReference type="ARBA" id="ARBA00006226"/>
    </source>
</evidence>
<keyword evidence="2" id="KW-1277">Toxin-antitoxin system</keyword>
<evidence type="ECO:0008006" key="5">
    <source>
        <dbReference type="Google" id="ProtNLM"/>
    </source>
</evidence>
<dbReference type="PANTHER" id="PTHR35601">
    <property type="entry name" value="TOXIN RELE"/>
    <property type="match status" value="1"/>
</dbReference>
<dbReference type="InterPro" id="IPR007712">
    <property type="entry name" value="RelE/ParE_toxin"/>
</dbReference>
<organism evidence="3 4">
    <name type="scientific">Candidatus Roizmanbacteria bacterium RIFCSPLOWO2_02_FULL_36_11</name>
    <dbReference type="NCBI Taxonomy" id="1802071"/>
    <lineage>
        <taxon>Bacteria</taxon>
        <taxon>Candidatus Roizmaniibacteriota</taxon>
    </lineage>
</organism>
<proteinExistence type="inferred from homology"/>
<evidence type="ECO:0000256" key="2">
    <source>
        <dbReference type="ARBA" id="ARBA00022649"/>
    </source>
</evidence>
<dbReference type="AlphaFoldDB" id="A0A1F7JHE5"/>
<protein>
    <recommendedName>
        <fullName evidence="5">Addiction module toxin RelE</fullName>
    </recommendedName>
</protein>
<dbReference type="SUPFAM" id="SSF143011">
    <property type="entry name" value="RelE-like"/>
    <property type="match status" value="1"/>
</dbReference>
<dbReference type="Proteomes" id="UP000177418">
    <property type="component" value="Unassembled WGS sequence"/>
</dbReference>
<sequence length="87" mass="10686">MMWQYRFTEIAFKQIKKLPILESQRIITKLDFFCKQENPLKLADYLTDFRLGSYRFRIGDYRVIFDVKDEYIVVLAVGHRRDIYRKN</sequence>
<gene>
    <name evidence="3" type="ORF">A3H78_00965</name>
</gene>
<dbReference type="Pfam" id="PF05016">
    <property type="entry name" value="ParE_toxin"/>
    <property type="match status" value="1"/>
</dbReference>
<dbReference type="PANTHER" id="PTHR35601:SF1">
    <property type="entry name" value="TOXIN RELE"/>
    <property type="match status" value="1"/>
</dbReference>
<accession>A0A1F7JHE5</accession>
<dbReference type="EMBL" id="MGAV01000012">
    <property type="protein sequence ID" value="OGK55030.1"/>
    <property type="molecule type" value="Genomic_DNA"/>
</dbReference>
<name>A0A1F7JHE5_9BACT</name>
<comment type="similarity">
    <text evidence="1">Belongs to the RelE toxin family.</text>
</comment>
<evidence type="ECO:0000313" key="4">
    <source>
        <dbReference type="Proteomes" id="UP000177418"/>
    </source>
</evidence>